<dbReference type="Proteomes" id="UP000624041">
    <property type="component" value="Unassembled WGS sequence"/>
</dbReference>
<reference evidence="1" key="2">
    <citation type="submission" date="2020-09" db="EMBL/GenBank/DDBJ databases">
        <authorList>
            <person name="Sun Q."/>
            <person name="Ohkuma M."/>
        </authorList>
    </citation>
    <scope>NUCLEOTIDE SEQUENCE</scope>
    <source>
        <strain evidence="1">JCM 17251</strain>
    </source>
</reference>
<name>A0A918D0W1_9BACI</name>
<dbReference type="RefSeq" id="WP_156855892.1">
    <property type="nucleotide sequence ID" value="NZ_BMOS01000009.1"/>
</dbReference>
<dbReference type="PROSITE" id="PS51257">
    <property type="entry name" value="PROKAR_LIPOPROTEIN"/>
    <property type="match status" value="1"/>
</dbReference>
<gene>
    <name evidence="1" type="ORF">GCM10007971_16330</name>
</gene>
<keyword evidence="2" id="KW-1185">Reference proteome</keyword>
<evidence type="ECO:0008006" key="3">
    <source>
        <dbReference type="Google" id="ProtNLM"/>
    </source>
</evidence>
<sequence>MKASYIKIAVLAFSFVLLAGCLYPDSERVENQVPHATQLETVQSAVNTYQEQTDGLVPIRTKPSDTPIFEKYLIDFNLLKEHNAIAEIPGNAFENGGYYQYILINPEVDPTVKVIDLRITEAIRSVNIRMNTFRDEHTYPAFGEKVEDGIYLIDHEKLKLDEPPTVVSPYSQENLPIIMDVEGNLYVDYRIDLQQALDEYDHDYEEGDDIRYLLTDHTPFAPAYSLPYTVKDGEPVLMMEEE</sequence>
<evidence type="ECO:0000313" key="1">
    <source>
        <dbReference type="EMBL" id="GGN56434.1"/>
    </source>
</evidence>
<evidence type="ECO:0000313" key="2">
    <source>
        <dbReference type="Proteomes" id="UP000624041"/>
    </source>
</evidence>
<reference evidence="1" key="1">
    <citation type="journal article" date="2014" name="Int. J. Syst. Evol. Microbiol.">
        <title>Complete genome sequence of Corynebacterium casei LMG S-19264T (=DSM 44701T), isolated from a smear-ripened cheese.</title>
        <authorList>
            <consortium name="US DOE Joint Genome Institute (JGI-PGF)"/>
            <person name="Walter F."/>
            <person name="Albersmeier A."/>
            <person name="Kalinowski J."/>
            <person name="Ruckert C."/>
        </authorList>
    </citation>
    <scope>NUCLEOTIDE SEQUENCE</scope>
    <source>
        <strain evidence="1">JCM 17251</strain>
    </source>
</reference>
<dbReference type="AlphaFoldDB" id="A0A918D0W1"/>
<dbReference type="EMBL" id="BMOS01000009">
    <property type="protein sequence ID" value="GGN56434.1"/>
    <property type="molecule type" value="Genomic_DNA"/>
</dbReference>
<protein>
    <recommendedName>
        <fullName evidence="3">ABC transporter periplasmic binding protein yphF</fullName>
    </recommendedName>
</protein>
<organism evidence="1 2">
    <name type="scientific">Oceanobacillus indicireducens</name>
    <dbReference type="NCBI Taxonomy" id="1004261"/>
    <lineage>
        <taxon>Bacteria</taxon>
        <taxon>Bacillati</taxon>
        <taxon>Bacillota</taxon>
        <taxon>Bacilli</taxon>
        <taxon>Bacillales</taxon>
        <taxon>Bacillaceae</taxon>
        <taxon>Oceanobacillus</taxon>
    </lineage>
</organism>
<comment type="caution">
    <text evidence="1">The sequence shown here is derived from an EMBL/GenBank/DDBJ whole genome shotgun (WGS) entry which is preliminary data.</text>
</comment>
<proteinExistence type="predicted"/>
<accession>A0A918D0W1</accession>